<dbReference type="AlphaFoldDB" id="A0A8T0DGS4"/>
<keyword evidence="6" id="KW-1185">Reference proteome</keyword>
<feature type="transmembrane region" description="Helical" evidence="2">
    <location>
        <begin position="146"/>
        <end position="169"/>
    </location>
</feature>
<proteinExistence type="predicted"/>
<evidence type="ECO:0000256" key="2">
    <source>
        <dbReference type="SAM" id="Phobius"/>
    </source>
</evidence>
<dbReference type="InterPro" id="IPR053891">
    <property type="entry name" value="Shisa_N"/>
</dbReference>
<dbReference type="Pfam" id="PF13908">
    <property type="entry name" value="Shisa_N"/>
    <property type="match status" value="1"/>
</dbReference>
<keyword evidence="2" id="KW-1133">Transmembrane helix</keyword>
<sequence>MWWIYFVFTCAVQTCCRTSMAQTVTISSVPSEVMKRYGGLTNKQKRALYKHFHSLSFVTIPEFLKPQIHNVEELDKFGVCKIPKGTVVSTAEYFVCPNTPSSSLAPGADEPRFCCGSIDRQYCCSSAEFLAGIRLINSALVVSPSIVMGTSLMFLLLSTLLAIFAYATIARRIRKQSIRLHQYSNFGTNRPHYDSKPSSVSLSSHVPPRNHLISARSNEVQLRKQQKDSNDVHKQADRNNQTVVVSEKLTLKQTPSKTAPVMESTPVPVKLLSSIPGANPTQQSVQARPAHKHDSKRNRKL</sequence>
<name>A0A8T0DGS4_9TREM</name>
<feature type="compositionally biased region" description="Basic and acidic residues" evidence="1">
    <location>
        <begin position="221"/>
        <end position="237"/>
    </location>
</feature>
<feature type="chain" id="PRO_5035727361" description="Shisa N-terminal domain-containing protein" evidence="3">
    <location>
        <begin position="22"/>
        <end position="301"/>
    </location>
</feature>
<evidence type="ECO:0000256" key="1">
    <source>
        <dbReference type="SAM" id="MobiDB-lite"/>
    </source>
</evidence>
<keyword evidence="2" id="KW-0472">Membrane</keyword>
<accession>A0A8T0DGS4</accession>
<feature type="region of interest" description="Disordered" evidence="1">
    <location>
        <begin position="189"/>
        <end position="208"/>
    </location>
</feature>
<comment type="caution">
    <text evidence="5">The sequence shown here is derived from an EMBL/GenBank/DDBJ whole genome shotgun (WGS) entry which is preliminary data.</text>
</comment>
<keyword evidence="2" id="KW-0812">Transmembrane</keyword>
<protein>
    <recommendedName>
        <fullName evidence="4">Shisa N-terminal domain-containing protein</fullName>
    </recommendedName>
</protein>
<dbReference type="OrthoDB" id="6253338at2759"/>
<dbReference type="Proteomes" id="UP000699462">
    <property type="component" value="Unassembled WGS sequence"/>
</dbReference>
<evidence type="ECO:0000313" key="5">
    <source>
        <dbReference type="EMBL" id="KAF8567043.1"/>
    </source>
</evidence>
<dbReference type="EMBL" id="JTDF01004270">
    <property type="protein sequence ID" value="KAF8567043.1"/>
    <property type="molecule type" value="Genomic_DNA"/>
</dbReference>
<reference evidence="5 6" key="1">
    <citation type="submission" date="2019-07" db="EMBL/GenBank/DDBJ databases">
        <title>Annotation for the trematode Paragonimus westermani.</title>
        <authorList>
            <person name="Choi Y.-J."/>
        </authorList>
    </citation>
    <scope>NUCLEOTIDE SEQUENCE [LARGE SCALE GENOMIC DNA]</scope>
    <source>
        <strain evidence="5">180907_Pwestermani</strain>
    </source>
</reference>
<organism evidence="5 6">
    <name type="scientific">Paragonimus westermani</name>
    <dbReference type="NCBI Taxonomy" id="34504"/>
    <lineage>
        <taxon>Eukaryota</taxon>
        <taxon>Metazoa</taxon>
        <taxon>Spiralia</taxon>
        <taxon>Lophotrochozoa</taxon>
        <taxon>Platyhelminthes</taxon>
        <taxon>Trematoda</taxon>
        <taxon>Digenea</taxon>
        <taxon>Plagiorchiida</taxon>
        <taxon>Troglotremata</taxon>
        <taxon>Troglotrematidae</taxon>
        <taxon>Paragonimus</taxon>
    </lineage>
</organism>
<evidence type="ECO:0000259" key="4">
    <source>
        <dbReference type="Pfam" id="PF13908"/>
    </source>
</evidence>
<keyword evidence="3" id="KW-0732">Signal</keyword>
<evidence type="ECO:0000256" key="3">
    <source>
        <dbReference type="SAM" id="SignalP"/>
    </source>
</evidence>
<feature type="signal peptide" evidence="3">
    <location>
        <begin position="1"/>
        <end position="21"/>
    </location>
</feature>
<evidence type="ECO:0000313" key="6">
    <source>
        <dbReference type="Proteomes" id="UP000699462"/>
    </source>
</evidence>
<feature type="compositionally biased region" description="Basic residues" evidence="1">
    <location>
        <begin position="289"/>
        <end position="301"/>
    </location>
</feature>
<feature type="region of interest" description="Disordered" evidence="1">
    <location>
        <begin position="214"/>
        <end position="301"/>
    </location>
</feature>
<feature type="domain" description="Shisa N-terminal" evidence="4">
    <location>
        <begin position="92"/>
        <end position="128"/>
    </location>
</feature>
<gene>
    <name evidence="5" type="ORF">P879_04054</name>
</gene>
<feature type="compositionally biased region" description="Low complexity" evidence="1">
    <location>
        <begin position="196"/>
        <end position="207"/>
    </location>
</feature>